<evidence type="ECO:0000313" key="4">
    <source>
        <dbReference type="Proteomes" id="UP000712600"/>
    </source>
</evidence>
<dbReference type="EMBL" id="QGKX02000996">
    <property type="protein sequence ID" value="KAF3559310.1"/>
    <property type="molecule type" value="Genomic_DNA"/>
</dbReference>
<feature type="compositionally biased region" description="Basic residues" evidence="2">
    <location>
        <begin position="1"/>
        <end position="10"/>
    </location>
</feature>
<evidence type="ECO:0000313" key="3">
    <source>
        <dbReference type="EMBL" id="KAF3559310.1"/>
    </source>
</evidence>
<reference evidence="3" key="1">
    <citation type="submission" date="2019-12" db="EMBL/GenBank/DDBJ databases">
        <title>Genome sequencing and annotation of Brassica cretica.</title>
        <authorList>
            <person name="Studholme D.J."/>
            <person name="Sarris P."/>
        </authorList>
    </citation>
    <scope>NUCLEOTIDE SEQUENCE</scope>
    <source>
        <strain evidence="3">PFS-109/04</strain>
        <tissue evidence="3">Leaf</tissue>
    </source>
</reference>
<name>A0A8S9R6R0_BRACR</name>
<proteinExistence type="predicted"/>
<accession>A0A8S9R6R0</accession>
<evidence type="ECO:0000256" key="1">
    <source>
        <dbReference type="SAM" id="Coils"/>
    </source>
</evidence>
<dbReference type="AlphaFoldDB" id="A0A8S9R6R0"/>
<gene>
    <name evidence="3" type="ORF">F2Q69_00017243</name>
</gene>
<dbReference type="Proteomes" id="UP000712600">
    <property type="component" value="Unassembled WGS sequence"/>
</dbReference>
<organism evidence="3 4">
    <name type="scientific">Brassica cretica</name>
    <name type="common">Mustard</name>
    <dbReference type="NCBI Taxonomy" id="69181"/>
    <lineage>
        <taxon>Eukaryota</taxon>
        <taxon>Viridiplantae</taxon>
        <taxon>Streptophyta</taxon>
        <taxon>Embryophyta</taxon>
        <taxon>Tracheophyta</taxon>
        <taxon>Spermatophyta</taxon>
        <taxon>Magnoliopsida</taxon>
        <taxon>eudicotyledons</taxon>
        <taxon>Gunneridae</taxon>
        <taxon>Pentapetalae</taxon>
        <taxon>rosids</taxon>
        <taxon>malvids</taxon>
        <taxon>Brassicales</taxon>
        <taxon>Brassicaceae</taxon>
        <taxon>Brassiceae</taxon>
        <taxon>Brassica</taxon>
    </lineage>
</organism>
<protein>
    <submittedName>
        <fullName evidence="3">Uncharacterized protein</fullName>
    </submittedName>
</protein>
<feature type="compositionally biased region" description="Basic and acidic residues" evidence="2">
    <location>
        <begin position="54"/>
        <end position="67"/>
    </location>
</feature>
<keyword evidence="1" id="KW-0175">Coiled coil</keyword>
<sequence length="358" mass="41739">MSSTRKSTKRSRPEPPPLQSLKKQAPNAKISDDLDLDVSSDLKGIMSALQQIREKAHEDGRKKKEESISSVSTEVKSKIDELKSKLEKERQNFAKALTKSSKECESLLKDEAAKFEELHHKFMKEKSDHLQGLKDIVSKFEEDKERLYMRYEQQRKKDKTMISDQEKFCAEKLAQLEESLKTKKRGDKTFSILRKTLGSFLENEASDEEFPPDDVSTEVKSKIDELKSKLEKERQNFAKALTKSSKECESLLKDEAAKFEELHHKFMKEKSDHLQCLKDIVSKFEEDKERLYMRYEQQRKKDKTMISDQEKFCAEKLAQLEESLKTKKRGDKTFSILRKTLGSFLENEASDEEFPPDE</sequence>
<dbReference type="PANTHER" id="PTHR35295:SF1">
    <property type="entry name" value="DNA LIGASE-LIKE PROTEIN"/>
    <property type="match status" value="1"/>
</dbReference>
<feature type="coiled-coil region" evidence="1">
    <location>
        <begin position="216"/>
        <end position="247"/>
    </location>
</feature>
<feature type="region of interest" description="Disordered" evidence="2">
    <location>
        <begin position="1"/>
        <end position="35"/>
    </location>
</feature>
<dbReference type="PANTHER" id="PTHR35295">
    <property type="entry name" value="DNA LIGASE-LIKE PROTEIN"/>
    <property type="match status" value="1"/>
</dbReference>
<evidence type="ECO:0000256" key="2">
    <source>
        <dbReference type="SAM" id="MobiDB-lite"/>
    </source>
</evidence>
<feature type="region of interest" description="Disordered" evidence="2">
    <location>
        <begin position="54"/>
        <end position="76"/>
    </location>
</feature>
<comment type="caution">
    <text evidence="3">The sequence shown here is derived from an EMBL/GenBank/DDBJ whole genome shotgun (WGS) entry which is preliminary data.</text>
</comment>